<evidence type="ECO:0000256" key="3">
    <source>
        <dbReference type="ARBA" id="ARBA00022679"/>
    </source>
</evidence>
<keyword evidence="3" id="KW-0808">Transferase</keyword>
<sequence>MTSRNALTGAGFPHPDLYTRDSAAVACSEHLRFFPLEVDRAAGATMTAPSGRELIDLSAGWGAAVLGYAHPAVTEAVSRTVRRMPGVGVLSSTNPLSVELAERLLADVPGRDAERAVHLGLAGSDANSAALRAIRAWAGPERPGILVFENSYHGGLGPAQHVSGFAAAGGVPLGPGVEQVPYGDANAAEAALESRRFAAIVVEPIMADGGLVIPAPDFLPRLREACDRTGTLLMVDEVKVGMGRTGSLLASSFDGVAADVVTLGKGLGGGMPLSAALAPRAVWDSAPGASLLTTAGNPVCAAAGLAVLGAIEEDGLLAHAAALGTVLETALTELRERHPLIADVRSRGLLAGIELRSSAAEGGRPAGRETAGALRRAFELGAVAYPVGPDSNVIELTPALVITERQLRDGLDVLDAALTDVEAGEVDCDAAAAFGGW</sequence>
<dbReference type="RefSeq" id="WP_344338023.1">
    <property type="nucleotide sequence ID" value="NZ_BAAAPZ010000017.1"/>
</dbReference>
<organism evidence="6 7">
    <name type="scientific">Brevibacterium salitolerans</name>
    <dbReference type="NCBI Taxonomy" id="1403566"/>
    <lineage>
        <taxon>Bacteria</taxon>
        <taxon>Bacillati</taxon>
        <taxon>Actinomycetota</taxon>
        <taxon>Actinomycetes</taxon>
        <taxon>Micrococcales</taxon>
        <taxon>Brevibacteriaceae</taxon>
        <taxon>Brevibacterium</taxon>
    </lineage>
</organism>
<comment type="cofactor">
    <cofactor evidence="1">
        <name>pyridoxal 5'-phosphate</name>
        <dbReference type="ChEBI" id="CHEBI:597326"/>
    </cofactor>
</comment>
<dbReference type="PROSITE" id="PS00600">
    <property type="entry name" value="AA_TRANSFER_CLASS_3"/>
    <property type="match status" value="1"/>
</dbReference>
<dbReference type="InterPro" id="IPR005814">
    <property type="entry name" value="Aminotrans_3"/>
</dbReference>
<comment type="caution">
    <text evidence="6">The sequence shown here is derived from an EMBL/GenBank/DDBJ whole genome shotgun (WGS) entry which is preliminary data.</text>
</comment>
<dbReference type="CDD" id="cd00610">
    <property type="entry name" value="OAT_like"/>
    <property type="match status" value="1"/>
</dbReference>
<evidence type="ECO:0000256" key="4">
    <source>
        <dbReference type="ARBA" id="ARBA00022898"/>
    </source>
</evidence>
<dbReference type="Gene3D" id="3.40.640.10">
    <property type="entry name" value="Type I PLP-dependent aspartate aminotransferase-like (Major domain)"/>
    <property type="match status" value="1"/>
</dbReference>
<evidence type="ECO:0000256" key="5">
    <source>
        <dbReference type="RuleBase" id="RU003560"/>
    </source>
</evidence>
<keyword evidence="7" id="KW-1185">Reference proteome</keyword>
<name>A0ABP5IPV2_9MICO</name>
<reference evidence="7" key="1">
    <citation type="journal article" date="2019" name="Int. J. Syst. Evol. Microbiol.">
        <title>The Global Catalogue of Microorganisms (GCM) 10K type strain sequencing project: providing services to taxonomists for standard genome sequencing and annotation.</title>
        <authorList>
            <consortium name="The Broad Institute Genomics Platform"/>
            <consortium name="The Broad Institute Genome Sequencing Center for Infectious Disease"/>
            <person name="Wu L."/>
            <person name="Ma J."/>
        </authorList>
    </citation>
    <scope>NUCLEOTIDE SEQUENCE [LARGE SCALE GENOMIC DNA]</scope>
    <source>
        <strain evidence="7">JCM 15900</strain>
    </source>
</reference>
<dbReference type="EMBL" id="BAAAPZ010000017">
    <property type="protein sequence ID" value="GAA2104317.1"/>
    <property type="molecule type" value="Genomic_DNA"/>
</dbReference>
<evidence type="ECO:0000313" key="7">
    <source>
        <dbReference type="Proteomes" id="UP001500984"/>
    </source>
</evidence>
<gene>
    <name evidence="6" type="ORF">GCM10009823_28940</name>
</gene>
<dbReference type="InterPro" id="IPR015424">
    <property type="entry name" value="PyrdxlP-dep_Trfase"/>
</dbReference>
<protein>
    <submittedName>
        <fullName evidence="6">Aspartate aminotransferase family protein</fullName>
    </submittedName>
</protein>
<dbReference type="PANTHER" id="PTHR11986">
    <property type="entry name" value="AMINOTRANSFERASE CLASS III"/>
    <property type="match status" value="1"/>
</dbReference>
<keyword evidence="4 5" id="KW-0663">Pyridoxal phosphate</keyword>
<dbReference type="SUPFAM" id="SSF53383">
    <property type="entry name" value="PLP-dependent transferases"/>
    <property type="match status" value="1"/>
</dbReference>
<dbReference type="InterPro" id="IPR015421">
    <property type="entry name" value="PyrdxlP-dep_Trfase_major"/>
</dbReference>
<keyword evidence="2 6" id="KW-0032">Aminotransferase</keyword>
<comment type="similarity">
    <text evidence="5">Belongs to the class-III pyridoxal-phosphate-dependent aminotransferase family.</text>
</comment>
<evidence type="ECO:0000256" key="2">
    <source>
        <dbReference type="ARBA" id="ARBA00022576"/>
    </source>
</evidence>
<dbReference type="Gene3D" id="3.90.1150.10">
    <property type="entry name" value="Aspartate Aminotransferase, domain 1"/>
    <property type="match status" value="1"/>
</dbReference>
<dbReference type="InterPro" id="IPR015422">
    <property type="entry name" value="PyrdxlP-dep_Trfase_small"/>
</dbReference>
<dbReference type="Pfam" id="PF00202">
    <property type="entry name" value="Aminotran_3"/>
    <property type="match status" value="1"/>
</dbReference>
<dbReference type="PANTHER" id="PTHR11986:SF79">
    <property type="entry name" value="ACETYLORNITHINE AMINOTRANSFERASE, MITOCHONDRIAL"/>
    <property type="match status" value="1"/>
</dbReference>
<proteinExistence type="inferred from homology"/>
<dbReference type="InterPro" id="IPR050103">
    <property type="entry name" value="Class-III_PLP-dep_AT"/>
</dbReference>
<evidence type="ECO:0000256" key="1">
    <source>
        <dbReference type="ARBA" id="ARBA00001933"/>
    </source>
</evidence>
<dbReference type="Proteomes" id="UP001500984">
    <property type="component" value="Unassembled WGS sequence"/>
</dbReference>
<accession>A0ABP5IPV2</accession>
<dbReference type="PIRSF" id="PIRSF000521">
    <property type="entry name" value="Transaminase_4ab_Lys_Orn"/>
    <property type="match status" value="1"/>
</dbReference>
<dbReference type="GO" id="GO:0008483">
    <property type="term" value="F:transaminase activity"/>
    <property type="evidence" value="ECO:0007669"/>
    <property type="project" value="UniProtKB-KW"/>
</dbReference>
<evidence type="ECO:0000313" key="6">
    <source>
        <dbReference type="EMBL" id="GAA2104317.1"/>
    </source>
</evidence>
<dbReference type="InterPro" id="IPR049704">
    <property type="entry name" value="Aminotrans_3_PPA_site"/>
</dbReference>